<evidence type="ECO:0000313" key="1">
    <source>
        <dbReference type="EMBL" id="NEN24623.1"/>
    </source>
</evidence>
<evidence type="ECO:0000313" key="2">
    <source>
        <dbReference type="Proteomes" id="UP000486602"/>
    </source>
</evidence>
<dbReference type="Proteomes" id="UP000486602">
    <property type="component" value="Unassembled WGS sequence"/>
</dbReference>
<protein>
    <recommendedName>
        <fullName evidence="3">Type II toxin-antitoxin system RelE/ParE family toxin</fullName>
    </recommendedName>
</protein>
<organism evidence="1 2">
    <name type="scientific">Cryomorpha ignava</name>
    <dbReference type="NCBI Taxonomy" id="101383"/>
    <lineage>
        <taxon>Bacteria</taxon>
        <taxon>Pseudomonadati</taxon>
        <taxon>Bacteroidota</taxon>
        <taxon>Flavobacteriia</taxon>
        <taxon>Flavobacteriales</taxon>
        <taxon>Cryomorphaceae</taxon>
        <taxon>Cryomorpha</taxon>
    </lineage>
</organism>
<name>A0A7K3WSF6_9FLAO</name>
<dbReference type="InterPro" id="IPR035093">
    <property type="entry name" value="RelE/ParE_toxin_dom_sf"/>
</dbReference>
<comment type="caution">
    <text evidence="1">The sequence shown here is derived from an EMBL/GenBank/DDBJ whole genome shotgun (WGS) entry which is preliminary data.</text>
</comment>
<dbReference type="RefSeq" id="WP_163286017.1">
    <property type="nucleotide sequence ID" value="NZ_JAAGVY010000029.1"/>
</dbReference>
<dbReference type="Gene3D" id="3.30.2310.20">
    <property type="entry name" value="RelE-like"/>
    <property type="match status" value="1"/>
</dbReference>
<gene>
    <name evidence="1" type="ORF">G3O08_14030</name>
</gene>
<sequence>MRAVTTVEQLMQFGGLHYKKLTDDPDGMSAVRINKQYRIHFMEIENDEDPPRVVLFRIEEITNHYE</sequence>
<dbReference type="EMBL" id="JAAGVY010000029">
    <property type="protein sequence ID" value="NEN24623.1"/>
    <property type="molecule type" value="Genomic_DNA"/>
</dbReference>
<evidence type="ECO:0008006" key="3">
    <source>
        <dbReference type="Google" id="ProtNLM"/>
    </source>
</evidence>
<reference evidence="1 2" key="1">
    <citation type="submission" date="2020-02" db="EMBL/GenBank/DDBJ databases">
        <title>Out from the shadows clarifying the taxonomy of the family Cryomorphaceae and related taxa by utilizing the GTDB taxonomic framework.</title>
        <authorList>
            <person name="Bowman J.P."/>
        </authorList>
    </citation>
    <scope>NUCLEOTIDE SEQUENCE [LARGE SCALE GENOMIC DNA]</scope>
    <source>
        <strain evidence="1 2">QSSC 1-22</strain>
    </source>
</reference>
<dbReference type="AlphaFoldDB" id="A0A7K3WSF6"/>
<accession>A0A7K3WSF6</accession>
<keyword evidence="2" id="KW-1185">Reference proteome</keyword>
<dbReference type="SUPFAM" id="SSF143011">
    <property type="entry name" value="RelE-like"/>
    <property type="match status" value="1"/>
</dbReference>
<proteinExistence type="predicted"/>